<feature type="region of interest" description="Disordered" evidence="3">
    <location>
        <begin position="1"/>
        <end position="28"/>
    </location>
</feature>
<dbReference type="PROSITE" id="PS50801">
    <property type="entry name" value="STAS"/>
    <property type="match status" value="1"/>
</dbReference>
<dbReference type="PANTHER" id="PTHR33495">
    <property type="entry name" value="ANTI-SIGMA FACTOR ANTAGONIST TM_1081-RELATED-RELATED"/>
    <property type="match status" value="1"/>
</dbReference>
<dbReference type="InterPro" id="IPR036513">
    <property type="entry name" value="STAS_dom_sf"/>
</dbReference>
<dbReference type="CDD" id="cd07043">
    <property type="entry name" value="STAS_anti-anti-sigma_factors"/>
    <property type="match status" value="1"/>
</dbReference>
<dbReference type="AlphaFoldDB" id="A0A917KSW5"/>
<gene>
    <name evidence="5" type="ORF">GCM10012282_25570</name>
</gene>
<evidence type="ECO:0000256" key="2">
    <source>
        <dbReference type="RuleBase" id="RU003749"/>
    </source>
</evidence>
<dbReference type="InterPro" id="IPR003658">
    <property type="entry name" value="Anti-sigma_ant"/>
</dbReference>
<evidence type="ECO:0000313" key="6">
    <source>
        <dbReference type="Proteomes" id="UP000625682"/>
    </source>
</evidence>
<dbReference type="NCBIfam" id="TIGR00377">
    <property type="entry name" value="ant_ant_sig"/>
    <property type="match status" value="1"/>
</dbReference>
<dbReference type="SUPFAM" id="SSF52091">
    <property type="entry name" value="SpoIIaa-like"/>
    <property type="match status" value="1"/>
</dbReference>
<name>A0A917KSW5_9ACTN</name>
<feature type="domain" description="STAS" evidence="4">
    <location>
        <begin position="33"/>
        <end position="142"/>
    </location>
</feature>
<dbReference type="PANTHER" id="PTHR33495:SF2">
    <property type="entry name" value="ANTI-SIGMA FACTOR ANTAGONIST TM_1081-RELATED"/>
    <property type="match status" value="1"/>
</dbReference>
<dbReference type="Pfam" id="PF01740">
    <property type="entry name" value="STAS"/>
    <property type="match status" value="1"/>
</dbReference>
<organism evidence="5 6">
    <name type="scientific">Streptomyces lacrimifluminis</name>
    <dbReference type="NCBI Taxonomy" id="1500077"/>
    <lineage>
        <taxon>Bacteria</taxon>
        <taxon>Bacillati</taxon>
        <taxon>Actinomycetota</taxon>
        <taxon>Actinomycetes</taxon>
        <taxon>Kitasatosporales</taxon>
        <taxon>Streptomycetaceae</taxon>
        <taxon>Streptomyces</taxon>
    </lineage>
</organism>
<comment type="similarity">
    <text evidence="1 2">Belongs to the anti-sigma-factor antagonist family.</text>
</comment>
<keyword evidence="6" id="KW-1185">Reference proteome</keyword>
<comment type="caution">
    <text evidence="5">The sequence shown here is derived from an EMBL/GenBank/DDBJ whole genome shotgun (WGS) entry which is preliminary data.</text>
</comment>
<sequence>MGQNHLRAPTRDSASAAEGTVSNIEQAGRPERLSVEHRVLDGVRVVTLRGEIDHQVKGVFQEALLSENHATAPVRIVVDLSDVTFMDSSGINVLIAARRAVSGTQGWLRIAGAQGPVLHVLHIVGVDALIGCHPHVEQALNL</sequence>
<evidence type="ECO:0000259" key="4">
    <source>
        <dbReference type="PROSITE" id="PS50801"/>
    </source>
</evidence>
<dbReference type="InterPro" id="IPR002645">
    <property type="entry name" value="STAS_dom"/>
</dbReference>
<evidence type="ECO:0000256" key="3">
    <source>
        <dbReference type="SAM" id="MobiDB-lite"/>
    </source>
</evidence>
<reference evidence="5" key="2">
    <citation type="submission" date="2020-09" db="EMBL/GenBank/DDBJ databases">
        <authorList>
            <person name="Sun Q."/>
            <person name="Zhou Y."/>
        </authorList>
    </citation>
    <scope>NUCLEOTIDE SEQUENCE</scope>
    <source>
        <strain evidence="5">CGMCC 4.7272</strain>
    </source>
</reference>
<protein>
    <recommendedName>
        <fullName evidence="2">Anti-sigma factor antagonist</fullName>
    </recommendedName>
</protein>
<proteinExistence type="inferred from homology"/>
<evidence type="ECO:0000313" key="5">
    <source>
        <dbReference type="EMBL" id="GGJ27894.1"/>
    </source>
</evidence>
<dbReference type="Gene3D" id="3.30.750.24">
    <property type="entry name" value="STAS domain"/>
    <property type="match status" value="1"/>
</dbReference>
<dbReference type="EMBL" id="BMMU01000006">
    <property type="protein sequence ID" value="GGJ27894.1"/>
    <property type="molecule type" value="Genomic_DNA"/>
</dbReference>
<dbReference type="Proteomes" id="UP000625682">
    <property type="component" value="Unassembled WGS sequence"/>
</dbReference>
<accession>A0A917KSW5</accession>
<reference evidence="5" key="1">
    <citation type="journal article" date="2014" name="Int. J. Syst. Evol. Microbiol.">
        <title>Complete genome sequence of Corynebacterium casei LMG S-19264T (=DSM 44701T), isolated from a smear-ripened cheese.</title>
        <authorList>
            <consortium name="US DOE Joint Genome Institute (JGI-PGF)"/>
            <person name="Walter F."/>
            <person name="Albersmeier A."/>
            <person name="Kalinowski J."/>
            <person name="Ruckert C."/>
        </authorList>
    </citation>
    <scope>NUCLEOTIDE SEQUENCE</scope>
    <source>
        <strain evidence="5">CGMCC 4.7272</strain>
    </source>
</reference>
<dbReference type="GO" id="GO:0043856">
    <property type="term" value="F:anti-sigma factor antagonist activity"/>
    <property type="evidence" value="ECO:0007669"/>
    <property type="project" value="InterPro"/>
</dbReference>
<evidence type="ECO:0000256" key="1">
    <source>
        <dbReference type="ARBA" id="ARBA00009013"/>
    </source>
</evidence>